<name>A0A4Q9DRX0_9BACL</name>
<dbReference type="Pfam" id="PF04816">
    <property type="entry name" value="TrmK"/>
    <property type="match status" value="1"/>
</dbReference>
<protein>
    <submittedName>
        <fullName evidence="1">tRNA (Adenine-N(1))-methyltransferase</fullName>
    </submittedName>
</protein>
<proteinExistence type="predicted"/>
<dbReference type="Proteomes" id="UP000293142">
    <property type="component" value="Unassembled WGS sequence"/>
</dbReference>
<dbReference type="RefSeq" id="WP_131014090.1">
    <property type="nucleotide sequence ID" value="NZ_SIRE01000010.1"/>
</dbReference>
<dbReference type="Gene3D" id="3.40.50.150">
    <property type="entry name" value="Vaccinia Virus protein VP39"/>
    <property type="match status" value="1"/>
</dbReference>
<gene>
    <name evidence="1" type="ORF">EYB31_14560</name>
</gene>
<dbReference type="EMBL" id="SIRE01000010">
    <property type="protein sequence ID" value="TBL78106.1"/>
    <property type="molecule type" value="Genomic_DNA"/>
</dbReference>
<dbReference type="GO" id="GO:0032259">
    <property type="term" value="P:methylation"/>
    <property type="evidence" value="ECO:0007669"/>
    <property type="project" value="UniProtKB-KW"/>
</dbReference>
<dbReference type="PIRSF" id="PIRSF018637">
    <property type="entry name" value="TrmK"/>
    <property type="match status" value="1"/>
</dbReference>
<reference evidence="1 2" key="1">
    <citation type="submission" date="2019-02" db="EMBL/GenBank/DDBJ databases">
        <title>Paenibacillus sp. nov., isolated from surface-sterilized tissue of Thalictrum simplex L.</title>
        <authorList>
            <person name="Tuo L."/>
        </authorList>
    </citation>
    <scope>NUCLEOTIDE SEQUENCE [LARGE SCALE GENOMIC DNA]</scope>
    <source>
        <strain evidence="1 2">N2SHLJ1</strain>
    </source>
</reference>
<dbReference type="PANTHER" id="PTHR38451">
    <property type="entry name" value="TRNA (ADENINE(22)-N(1))-METHYLTRANSFERASE"/>
    <property type="match status" value="1"/>
</dbReference>
<keyword evidence="2" id="KW-1185">Reference proteome</keyword>
<dbReference type="SUPFAM" id="SSF53335">
    <property type="entry name" value="S-adenosyl-L-methionine-dependent methyltransferases"/>
    <property type="match status" value="1"/>
</dbReference>
<dbReference type="Gene3D" id="1.10.287.1890">
    <property type="match status" value="1"/>
</dbReference>
<dbReference type="OrthoDB" id="5881184at2"/>
<keyword evidence="1" id="KW-0808">Transferase</keyword>
<organism evidence="1 2">
    <name type="scientific">Paenibacillus thalictri</name>
    <dbReference type="NCBI Taxonomy" id="2527873"/>
    <lineage>
        <taxon>Bacteria</taxon>
        <taxon>Bacillati</taxon>
        <taxon>Bacillota</taxon>
        <taxon>Bacilli</taxon>
        <taxon>Bacillales</taxon>
        <taxon>Paenibacillaceae</taxon>
        <taxon>Paenibacillus</taxon>
    </lineage>
</organism>
<dbReference type="PANTHER" id="PTHR38451:SF1">
    <property type="entry name" value="TRNA (ADENINE(22)-N(1))-METHYLTRANSFERASE"/>
    <property type="match status" value="1"/>
</dbReference>
<dbReference type="InterPro" id="IPR029063">
    <property type="entry name" value="SAM-dependent_MTases_sf"/>
</dbReference>
<evidence type="ECO:0000313" key="1">
    <source>
        <dbReference type="EMBL" id="TBL78106.1"/>
    </source>
</evidence>
<dbReference type="GO" id="GO:0160105">
    <property type="term" value="F:tRNA (adenine(22)-N1)-methyltransferase activity"/>
    <property type="evidence" value="ECO:0007669"/>
    <property type="project" value="InterPro"/>
</dbReference>
<accession>A0A4Q9DRX0</accession>
<dbReference type="InterPro" id="IPR006901">
    <property type="entry name" value="TrmK"/>
</dbReference>
<sequence length="255" mass="28143">MIRLSERLQRIAERVPSGGKLADIGSDHALLPAYLAINGTISRGIAGEVNTGPYEAASKQIEQSGVGHKVQARLGDGLAVIQPGEVNVITIAGMGGSLISSILEAGKEKLSGVELLILQPNVGEEFVREWLLRSNWSLQSEQILEEDGKIYEILTAQPKQLGASGDGLYEPFMLNGEISVTKQDLLRMGPYLLRNPNPVWIRKWESELAKLAQICRQLSRSEHTASRQKEQEIREIMQHIEEVLACLQKVKPSFN</sequence>
<keyword evidence="1" id="KW-0489">Methyltransferase</keyword>
<comment type="caution">
    <text evidence="1">The sequence shown here is derived from an EMBL/GenBank/DDBJ whole genome shotgun (WGS) entry which is preliminary data.</text>
</comment>
<evidence type="ECO:0000313" key="2">
    <source>
        <dbReference type="Proteomes" id="UP000293142"/>
    </source>
</evidence>
<dbReference type="AlphaFoldDB" id="A0A4Q9DRX0"/>